<organism evidence="2 4">
    <name type="scientific">Mus musculus</name>
    <name type="common">Mouse</name>
    <dbReference type="NCBI Taxonomy" id="10090"/>
    <lineage>
        <taxon>Eukaryota</taxon>
        <taxon>Metazoa</taxon>
        <taxon>Chordata</taxon>
        <taxon>Craniata</taxon>
        <taxon>Vertebrata</taxon>
        <taxon>Euteleostomi</taxon>
        <taxon>Mammalia</taxon>
        <taxon>Eutheria</taxon>
        <taxon>Euarchontoglires</taxon>
        <taxon>Glires</taxon>
        <taxon>Rodentia</taxon>
        <taxon>Myomorpha</taxon>
        <taxon>Muroidea</taxon>
        <taxon>Muridae</taxon>
        <taxon>Murinae</taxon>
        <taxon>Mus</taxon>
        <taxon>Mus</taxon>
    </lineage>
</organism>
<dbReference type="ExpressionAtlas" id="D3YYE0">
    <property type="expression patterns" value="baseline and differential"/>
</dbReference>
<evidence type="ECO:0007829" key="5">
    <source>
        <dbReference type="PeptideAtlas" id="D3YYE0"/>
    </source>
</evidence>
<dbReference type="Ensembl" id="ENSMUST00000113655.8">
    <property type="protein sequence ID" value="ENSMUSP00000109285.2"/>
    <property type="gene ID" value="ENSMUSG00000029992.15"/>
</dbReference>
<accession>D3YYE0</accession>
<dbReference type="PROSITE" id="PS51278">
    <property type="entry name" value="GATASE_TYPE_2"/>
    <property type="match status" value="1"/>
</dbReference>
<keyword evidence="5 6" id="KW-1267">Proteomics identification</keyword>
<reference evidence="2" key="3">
    <citation type="submission" date="2025-08" db="UniProtKB">
        <authorList>
            <consortium name="Ensembl"/>
        </authorList>
    </citation>
    <scope>IDENTIFICATION</scope>
    <source>
        <strain evidence="2">C57BL/6J</strain>
    </source>
</reference>
<dbReference type="HOGENOM" id="CLU_2276546_0_0_1"/>
<dbReference type="InterPro" id="IPR017932">
    <property type="entry name" value="GATase_2_dom"/>
</dbReference>
<protein>
    <submittedName>
        <fullName evidence="2">Glutamine fructose-6-phosphate transaminase 1</fullName>
    </submittedName>
</protein>
<name>D3YYE0_MOUSE</name>
<dbReference type="Gene3D" id="3.60.20.10">
    <property type="entry name" value="Glutamine Phosphoribosylpyrophosphate, subunit 1, domain 1"/>
    <property type="match status" value="1"/>
</dbReference>
<dbReference type="SUPFAM" id="SSF56235">
    <property type="entry name" value="N-terminal nucleophile aminohydrolases (Ntn hydrolases)"/>
    <property type="match status" value="1"/>
</dbReference>
<evidence type="ECO:0000259" key="1">
    <source>
        <dbReference type="PROSITE" id="PS51278"/>
    </source>
</evidence>
<dbReference type="AGR" id="MGI:95698"/>
<dbReference type="UCSC" id="uc009csx.2">
    <property type="organism name" value="mouse"/>
</dbReference>
<proteinExistence type="evidence at protein level"/>
<evidence type="ECO:0000313" key="3">
    <source>
        <dbReference type="MGI" id="MGI:95698"/>
    </source>
</evidence>
<feature type="domain" description="Glutamine amidotransferase type-2" evidence="1">
    <location>
        <begin position="2"/>
        <end position="102"/>
    </location>
</feature>
<dbReference type="AlphaFoldDB" id="D3YYE0"/>
<sequence length="102" mass="12098">MCGIFAYLNYHVPRTRREILETLIKGLQRLEYRGYDSAEHLLAVLATLLLLEMTFTVQVWDLTEAMTKTGKPTPAKSSSLRRKEKLRHWMKKFTNNKIWTWI</sequence>
<dbReference type="Antibodypedia" id="47446">
    <property type="antibodies" value="241 antibodies from 35 providers"/>
</dbReference>
<reference evidence="2" key="4">
    <citation type="submission" date="2025-09" db="UniProtKB">
        <authorList>
            <consortium name="Ensembl"/>
        </authorList>
    </citation>
    <scope>IDENTIFICATION</scope>
    <source>
        <strain evidence="2">C57BL/6J</strain>
    </source>
</reference>
<dbReference type="Proteomes" id="UP000000589">
    <property type="component" value="Chromosome 6"/>
</dbReference>
<dbReference type="PeptideAtlas" id="D3YYE0"/>
<dbReference type="SMR" id="D3YYE0"/>
<keyword evidence="4" id="KW-1185">Reference proteome</keyword>
<dbReference type="MGI" id="MGI:95698">
    <property type="gene designation" value="Gfpt1"/>
</dbReference>
<reference evidence="2 4" key="1">
    <citation type="journal article" date="2009" name="PLoS Biol.">
        <title>Lineage-specific biology revealed by a finished genome assembly of the mouse.</title>
        <authorList>
            <consortium name="Mouse Genome Sequencing Consortium"/>
            <person name="Church D.M."/>
            <person name="Goodstadt L."/>
            <person name="Hillier L.W."/>
            <person name="Zody M.C."/>
            <person name="Goldstein S."/>
            <person name="She X."/>
            <person name="Bult C.J."/>
            <person name="Agarwala R."/>
            <person name="Cherry J.L."/>
            <person name="DiCuccio M."/>
            <person name="Hlavina W."/>
            <person name="Kapustin Y."/>
            <person name="Meric P."/>
            <person name="Maglott D."/>
            <person name="Birtle Z."/>
            <person name="Marques A.C."/>
            <person name="Graves T."/>
            <person name="Zhou S."/>
            <person name="Teague B."/>
            <person name="Potamousis K."/>
            <person name="Churas C."/>
            <person name="Place M."/>
            <person name="Herschleb J."/>
            <person name="Runnheim R."/>
            <person name="Forrest D."/>
            <person name="Amos-Landgraf J."/>
            <person name="Schwartz D.C."/>
            <person name="Cheng Z."/>
            <person name="Lindblad-Toh K."/>
            <person name="Eichler E.E."/>
            <person name="Ponting C.P."/>
        </authorList>
    </citation>
    <scope>NUCLEOTIDE SEQUENCE [LARGE SCALE GENOMIC DNA]</scope>
    <source>
        <strain evidence="2 4">C57BL/6J</strain>
    </source>
</reference>
<dbReference type="ProteomicsDB" id="303683"/>
<dbReference type="InterPro" id="IPR029055">
    <property type="entry name" value="Ntn_hydrolases_N"/>
</dbReference>
<reference evidence="2 4" key="2">
    <citation type="journal article" date="2011" name="PLoS Biol.">
        <title>Modernizing reference genome assemblies.</title>
        <authorList>
            <person name="Church D.M."/>
            <person name="Schneider V.A."/>
            <person name="Graves T."/>
            <person name="Auger K."/>
            <person name="Cunningham F."/>
            <person name="Bouk N."/>
            <person name="Chen H.C."/>
            <person name="Agarwala R."/>
            <person name="McLaren W.M."/>
            <person name="Ritchie G.R."/>
            <person name="Albracht D."/>
            <person name="Kremitzki M."/>
            <person name="Rock S."/>
            <person name="Kotkiewicz H."/>
            <person name="Kremitzki C."/>
            <person name="Wollam A."/>
            <person name="Trani L."/>
            <person name="Fulton L."/>
            <person name="Fulton R."/>
            <person name="Matthews L."/>
            <person name="Whitehead S."/>
            <person name="Chow W."/>
            <person name="Torrance J."/>
            <person name="Dunn M."/>
            <person name="Harden G."/>
            <person name="Threadgold G."/>
            <person name="Wood J."/>
            <person name="Collins J."/>
            <person name="Heath P."/>
            <person name="Griffiths G."/>
            <person name="Pelan S."/>
            <person name="Grafham D."/>
            <person name="Eichler E.E."/>
            <person name="Weinstock G."/>
            <person name="Mardis E.R."/>
            <person name="Wilson R.K."/>
            <person name="Howe K."/>
            <person name="Flicek P."/>
            <person name="Hubbard T."/>
        </authorList>
    </citation>
    <scope>NUCLEOTIDE SEQUENCE [LARGE SCALE GENOMIC DNA]</scope>
    <source>
        <strain evidence="2 4">C57BL/6J</strain>
    </source>
</reference>
<evidence type="ECO:0000313" key="2">
    <source>
        <dbReference type="Ensembl" id="ENSMUSP00000109285.2"/>
    </source>
</evidence>
<dbReference type="VEuPathDB" id="HostDB:ENSMUSG00000029992"/>
<gene>
    <name evidence="2 3" type="primary">Gfpt1</name>
</gene>
<evidence type="ECO:0007829" key="6">
    <source>
        <dbReference type="ProteomicsDB" id="D3YYE0"/>
    </source>
</evidence>
<dbReference type="Bgee" id="ENSMUSG00000029992">
    <property type="expression patterns" value="Expressed in left colon and 233 other cell types or tissues"/>
</dbReference>
<dbReference type="GeneTree" id="ENSGT00940000158488"/>
<evidence type="ECO:0000313" key="4">
    <source>
        <dbReference type="Proteomes" id="UP000000589"/>
    </source>
</evidence>